<dbReference type="OrthoDB" id="5866477at2759"/>
<dbReference type="GO" id="GO:1904315">
    <property type="term" value="F:transmitter-gated monoatomic ion channel activity involved in regulation of postsynaptic membrane potential"/>
    <property type="evidence" value="ECO:0000318"/>
    <property type="project" value="GO_Central"/>
</dbReference>
<dbReference type="Pfam" id="PF02931">
    <property type="entry name" value="Neur_chan_LBD"/>
    <property type="match status" value="1"/>
</dbReference>
<dbReference type="AlphaFoldDB" id="A0A2A6BHE2"/>
<dbReference type="GO" id="GO:0042391">
    <property type="term" value="P:regulation of membrane potential"/>
    <property type="evidence" value="ECO:0000318"/>
    <property type="project" value="GO_Central"/>
</dbReference>
<evidence type="ECO:0000256" key="4">
    <source>
        <dbReference type="ARBA" id="ARBA00023136"/>
    </source>
</evidence>
<dbReference type="Gene3D" id="2.70.170.10">
    <property type="entry name" value="Neurotransmitter-gated ion-channel ligand-binding domain"/>
    <property type="match status" value="1"/>
</dbReference>
<dbReference type="Gene3D" id="1.20.58.390">
    <property type="entry name" value="Neurotransmitter-gated ion-channel transmembrane domain"/>
    <property type="match status" value="1"/>
</dbReference>
<dbReference type="GO" id="GO:0034220">
    <property type="term" value="P:monoatomic ion transmembrane transport"/>
    <property type="evidence" value="ECO:0000318"/>
    <property type="project" value="GO_Central"/>
</dbReference>
<keyword evidence="2 5" id="KW-0812">Transmembrane</keyword>
<dbReference type="PROSITE" id="PS00236">
    <property type="entry name" value="NEUROTR_ION_CHANNEL"/>
    <property type="match status" value="1"/>
</dbReference>
<evidence type="ECO:0000256" key="2">
    <source>
        <dbReference type="ARBA" id="ARBA00022692"/>
    </source>
</evidence>
<dbReference type="InterPro" id="IPR036719">
    <property type="entry name" value="Neuro-gated_channel_TM_sf"/>
</dbReference>
<dbReference type="EnsemblMetazoa" id="PPA25952.1">
    <property type="protein sequence ID" value="PPA25952.1"/>
    <property type="gene ID" value="WBGene00115506"/>
</dbReference>
<dbReference type="GO" id="GO:0043005">
    <property type="term" value="C:neuron projection"/>
    <property type="evidence" value="ECO:0000318"/>
    <property type="project" value="GO_Central"/>
</dbReference>
<feature type="transmembrane region" description="Helical" evidence="5">
    <location>
        <begin position="258"/>
        <end position="282"/>
    </location>
</feature>
<protein>
    <submittedName>
        <fullName evidence="6">Transmembrane ion channel</fullName>
    </submittedName>
</protein>
<feature type="transmembrane region" description="Helical" evidence="5">
    <location>
        <begin position="291"/>
        <end position="309"/>
    </location>
</feature>
<evidence type="ECO:0000256" key="5">
    <source>
        <dbReference type="RuleBase" id="RU000687"/>
    </source>
</evidence>
<reference evidence="6" key="2">
    <citation type="submission" date="2022-06" db="UniProtKB">
        <authorList>
            <consortium name="EnsemblMetazoa"/>
        </authorList>
    </citation>
    <scope>IDENTIFICATION</scope>
    <source>
        <strain evidence="6">PS312</strain>
    </source>
</reference>
<dbReference type="PANTHER" id="PTHR18945">
    <property type="entry name" value="NEUROTRANSMITTER GATED ION CHANNEL"/>
    <property type="match status" value="1"/>
</dbReference>
<feature type="chain" id="PRO_5042620787" evidence="5">
    <location>
        <begin position="37"/>
        <end position="472"/>
    </location>
</feature>
<dbReference type="InterPro" id="IPR018000">
    <property type="entry name" value="Neurotransmitter_ion_chnl_CS"/>
</dbReference>
<keyword evidence="4 5" id="KW-0472">Membrane</keyword>
<dbReference type="InterPro" id="IPR006201">
    <property type="entry name" value="Neur_channel"/>
</dbReference>
<keyword evidence="5" id="KW-0407">Ion channel</keyword>
<evidence type="ECO:0000256" key="3">
    <source>
        <dbReference type="ARBA" id="ARBA00022989"/>
    </source>
</evidence>
<proteinExistence type="inferred from homology"/>
<dbReference type="SUPFAM" id="SSF63712">
    <property type="entry name" value="Nicotinic receptor ligand binding domain-like"/>
    <property type="match status" value="1"/>
</dbReference>
<dbReference type="GO" id="GO:1902495">
    <property type="term" value="C:transmembrane transporter complex"/>
    <property type="evidence" value="ECO:0000318"/>
    <property type="project" value="GO_Central"/>
</dbReference>
<evidence type="ECO:0000313" key="6">
    <source>
        <dbReference type="EnsemblMetazoa" id="PPA25952.1"/>
    </source>
</evidence>
<keyword evidence="5" id="KW-0406">Ion transport</keyword>
<dbReference type="PRINTS" id="PR00252">
    <property type="entry name" value="NRIONCHANNEL"/>
</dbReference>
<dbReference type="GO" id="GO:0005886">
    <property type="term" value="C:plasma membrane"/>
    <property type="evidence" value="ECO:0000318"/>
    <property type="project" value="GO_Central"/>
</dbReference>
<feature type="signal peptide" evidence="5">
    <location>
        <begin position="1"/>
        <end position="36"/>
    </location>
</feature>
<dbReference type="CDD" id="cd18989">
    <property type="entry name" value="LGIC_ECD_cation"/>
    <property type="match status" value="1"/>
</dbReference>
<evidence type="ECO:0000313" key="7">
    <source>
        <dbReference type="Proteomes" id="UP000005239"/>
    </source>
</evidence>
<accession>A0A8R1UK19</accession>
<keyword evidence="3 5" id="KW-1133">Transmembrane helix</keyword>
<comment type="similarity">
    <text evidence="5">Belongs to the ligand-gated ion channel (TC 1.A.9) family.</text>
</comment>
<dbReference type="GO" id="GO:0005231">
    <property type="term" value="F:excitatory extracellular ligand-gated monoatomic ion channel activity"/>
    <property type="evidence" value="ECO:0000318"/>
    <property type="project" value="GO_Central"/>
</dbReference>
<dbReference type="InterPro" id="IPR038050">
    <property type="entry name" value="Neuro_actylchol_rec"/>
</dbReference>
<dbReference type="InterPro" id="IPR036734">
    <property type="entry name" value="Neur_chan_lig-bd_sf"/>
</dbReference>
<sequence length="472" mass="52894">MKCRDDTRTVMHFQLRMWFSKVLTIVILVSSRFCSASQNSSSELIDRIFDGYNAQASPYAGRQNNAEDLSSSQSVSVRLARAIVTSVNERDLTVSILVTVNYKWTDPRLAWNPPHADAIDEIAMKADAVWQPDVYPCESTKVSPVLKDLPNSGVAIKHDGSVRMDAYQLVNYICQMDFNAFPFDSQQCSICFALDGPVGVKLNLSNVQQNDRDLRNGLSSNSEWDVVGQLTSGEEREEHDGMQSHRVLFHFSLIRRSFFWIFLIIIPTFLFCLVALVGVYFYEGDDAVQSAASIGLTTMTSLMLVVIILSDALDKSDNLPALGWFVFVEIVVVCCSVLAVLSLDGARNLALDYERKKKMHCPFPLRVLIVKRLFRMARMGMFLVSIGALVVNAILLPTLGAQSLILLKMGNSYELLQGFRCTISWQIPIQSVSSLTVARKYDMLHAHYHLAKTERGELCLSKNGEVREPLPL</sequence>
<keyword evidence="7" id="KW-1185">Reference proteome</keyword>
<dbReference type="SUPFAM" id="SSF90112">
    <property type="entry name" value="Neurotransmitter-gated ion-channel transmembrane pore"/>
    <property type="match status" value="1"/>
</dbReference>
<dbReference type="InterPro" id="IPR006202">
    <property type="entry name" value="Neur_chan_lig-bd"/>
</dbReference>
<keyword evidence="5" id="KW-0732">Signal</keyword>
<organism evidence="6 7">
    <name type="scientific">Pristionchus pacificus</name>
    <name type="common">Parasitic nematode worm</name>
    <dbReference type="NCBI Taxonomy" id="54126"/>
    <lineage>
        <taxon>Eukaryota</taxon>
        <taxon>Metazoa</taxon>
        <taxon>Ecdysozoa</taxon>
        <taxon>Nematoda</taxon>
        <taxon>Chromadorea</taxon>
        <taxon>Rhabditida</taxon>
        <taxon>Rhabditina</taxon>
        <taxon>Diplogasteromorpha</taxon>
        <taxon>Diplogasteroidea</taxon>
        <taxon>Neodiplogasteridae</taxon>
        <taxon>Pristionchus</taxon>
    </lineage>
</organism>
<dbReference type="GO" id="GO:0098794">
    <property type="term" value="C:postsynapse"/>
    <property type="evidence" value="ECO:0007669"/>
    <property type="project" value="GOC"/>
</dbReference>
<keyword evidence="5" id="KW-0813">Transport</keyword>
<accession>A0A2A6BHE2</accession>
<dbReference type="GO" id="GO:0007268">
    <property type="term" value="P:chemical synaptic transmission"/>
    <property type="evidence" value="ECO:0000318"/>
    <property type="project" value="GO_Central"/>
</dbReference>
<feature type="transmembrane region" description="Helical" evidence="5">
    <location>
        <begin position="321"/>
        <end position="341"/>
    </location>
</feature>
<dbReference type="GO" id="GO:0045202">
    <property type="term" value="C:synapse"/>
    <property type="evidence" value="ECO:0000318"/>
    <property type="project" value="GO_Central"/>
</dbReference>
<name>A0A2A6BHE2_PRIPA</name>
<dbReference type="Proteomes" id="UP000005239">
    <property type="component" value="Unassembled WGS sequence"/>
</dbReference>
<gene>
    <name evidence="6" type="primary">WBGene00115506</name>
</gene>
<reference evidence="7" key="1">
    <citation type="journal article" date="2008" name="Nat. Genet.">
        <title>The Pristionchus pacificus genome provides a unique perspective on nematode lifestyle and parasitism.</title>
        <authorList>
            <person name="Dieterich C."/>
            <person name="Clifton S.W."/>
            <person name="Schuster L.N."/>
            <person name="Chinwalla A."/>
            <person name="Delehaunty K."/>
            <person name="Dinkelacker I."/>
            <person name="Fulton L."/>
            <person name="Fulton R."/>
            <person name="Godfrey J."/>
            <person name="Minx P."/>
            <person name="Mitreva M."/>
            <person name="Roeseler W."/>
            <person name="Tian H."/>
            <person name="Witte H."/>
            <person name="Yang S.P."/>
            <person name="Wilson R.K."/>
            <person name="Sommer R.J."/>
        </authorList>
    </citation>
    <scope>NUCLEOTIDE SEQUENCE [LARGE SCALE GENOMIC DNA]</scope>
    <source>
        <strain evidence="7">PS312</strain>
    </source>
</reference>
<comment type="subcellular location">
    <subcellularLocation>
        <location evidence="1">Membrane</location>
        <topology evidence="1">Multi-pass membrane protein</topology>
    </subcellularLocation>
</comment>
<evidence type="ECO:0000256" key="1">
    <source>
        <dbReference type="ARBA" id="ARBA00004141"/>
    </source>
</evidence>
<dbReference type="GO" id="GO:0004888">
    <property type="term" value="F:transmembrane signaling receptor activity"/>
    <property type="evidence" value="ECO:0007669"/>
    <property type="project" value="InterPro"/>
</dbReference>
<feature type="transmembrane region" description="Helical" evidence="5">
    <location>
        <begin position="381"/>
        <end position="407"/>
    </location>
</feature>